<evidence type="ECO:0000313" key="1">
    <source>
        <dbReference type="EMBL" id="AAF97205.1"/>
    </source>
</evidence>
<sequence length="170" mass="18764">MDIKPLTYNGRDEGIAVTLTTILRPGDDGSKISQAVMNLFPEASLESMEEESFPSKQNAVLECLNLSLENFLTQIRQQAILDTAMDAMAKKLDGNTTVFSISRLAAFANKISFTNEEVPLGGCFTIRLEGSGLGDWIEAVTWHNGRQEVPRQLNDDLAMLQDGEASTWHQ</sequence>
<dbReference type="PANTHER" id="PTHR39652:SF1">
    <property type="entry name" value="UPF0201 PROTEIN TK1335"/>
    <property type="match status" value="1"/>
</dbReference>
<dbReference type="PANTHER" id="PTHR39652">
    <property type="entry name" value="UPF0201 PROTEIN TK1335"/>
    <property type="match status" value="1"/>
</dbReference>
<dbReference type="InterPro" id="IPR002739">
    <property type="entry name" value="PAB1135-like"/>
</dbReference>
<protein>
    <submittedName>
        <fullName evidence="1">Uncharacterized protein</fullName>
    </submittedName>
</protein>
<dbReference type="AlphaFoldDB" id="Q9P9B2"/>
<dbReference type="InterPro" id="IPR022803">
    <property type="entry name" value="Ribosomal_uL5_dom_sf"/>
</dbReference>
<proteinExistence type="predicted"/>
<reference evidence="1" key="1">
    <citation type="journal article" date="2000" name="Environ. Microbiol.">
        <title>Construction and analysis of bacterial artificial chromosome libraries from a marine microbial assemblage.</title>
        <authorList>
            <person name="Beja O."/>
            <person name="Suzuki M.T."/>
            <person name="Koonin E.V."/>
            <person name="Aravind L."/>
            <person name="Hadd A."/>
            <person name="Nguyen L.P."/>
            <person name="Villacorta R."/>
            <person name="Amjadi M."/>
            <person name="Garrigues C."/>
            <person name="Jovanovich S.B."/>
            <person name="Feldman R.A."/>
            <person name="Delong E.F."/>
        </authorList>
    </citation>
    <scope>NUCLEOTIDE SEQUENCE</scope>
</reference>
<dbReference type="EMBL" id="AF268611">
    <property type="protein sequence ID" value="AAF97205.1"/>
    <property type="molecule type" value="Genomic_DNA"/>
</dbReference>
<accession>Q9P9B2</accession>
<name>Q9P9B2_9ARCH</name>
<organism evidence="1">
    <name type="scientific">uncultured marine group II euryarchaeote 37F11</name>
    <dbReference type="NCBI Taxonomy" id="133822"/>
    <lineage>
        <taxon>Archaea</taxon>
        <taxon>Methanobacteriati</taxon>
        <taxon>Thermoplasmatota</taxon>
        <taxon>Candidatus Poseidoniia</taxon>
        <taxon>Candidatus Poseidoniales</taxon>
        <taxon>environmental samples</taxon>
    </lineage>
</organism>
<dbReference type="SUPFAM" id="SSF55282">
    <property type="entry name" value="RL5-like"/>
    <property type="match status" value="1"/>
</dbReference>
<dbReference type="Gene3D" id="3.30.1440.10">
    <property type="match status" value="1"/>
</dbReference>